<dbReference type="RefSeq" id="WP_256381979.1">
    <property type="nucleotide sequence ID" value="NZ_CP101700.1"/>
</dbReference>
<dbReference type="Proteomes" id="UP001058744">
    <property type="component" value="Chromosome"/>
</dbReference>
<protein>
    <submittedName>
        <fullName evidence="2">Uncharacterized protein</fullName>
    </submittedName>
</protein>
<evidence type="ECO:0000256" key="1">
    <source>
        <dbReference type="SAM" id="MobiDB-lite"/>
    </source>
</evidence>
<feature type="region of interest" description="Disordered" evidence="1">
    <location>
        <begin position="259"/>
        <end position="278"/>
    </location>
</feature>
<dbReference type="AlphaFoldDB" id="A0AAJ5LIK1"/>
<name>A0AAJ5LIK1_9PSED</name>
<gene>
    <name evidence="2" type="ORF">NOV18_08560</name>
</gene>
<evidence type="ECO:0000313" key="2">
    <source>
        <dbReference type="EMBL" id="UUC20516.1"/>
    </source>
</evidence>
<dbReference type="EMBL" id="CP101700">
    <property type="protein sequence ID" value="UUC20516.1"/>
    <property type="molecule type" value="Genomic_DNA"/>
</dbReference>
<proteinExistence type="predicted"/>
<organism evidence="2 3">
    <name type="scientific">Pseudomonas asiatica</name>
    <dbReference type="NCBI Taxonomy" id="2219225"/>
    <lineage>
        <taxon>Bacteria</taxon>
        <taxon>Pseudomonadati</taxon>
        <taxon>Pseudomonadota</taxon>
        <taxon>Gammaproteobacteria</taxon>
        <taxon>Pseudomonadales</taxon>
        <taxon>Pseudomonadaceae</taxon>
        <taxon>Pseudomonas</taxon>
    </lineage>
</organism>
<accession>A0AAJ5LIK1</accession>
<evidence type="ECO:0000313" key="3">
    <source>
        <dbReference type="Proteomes" id="UP001058744"/>
    </source>
</evidence>
<reference evidence="2" key="1">
    <citation type="submission" date="2022-07" db="EMBL/GenBank/DDBJ databases">
        <title>Complete genome of MD9.</title>
        <authorList>
            <person name="Cao G."/>
        </authorList>
    </citation>
    <scope>NUCLEOTIDE SEQUENCE</scope>
    <source>
        <strain evidence="2">MD9</strain>
    </source>
</reference>
<sequence length="430" mass="47938">MAIKYATQSTASTNSVNPREAASFRSLFETHFESPLVLIDKSRASTFIPASFRVSTRNDESISASSLVIFDVDQKIGQGYDDDMIALEEAEDALLDLGLEHFIYTSHSHTLEAPRFRIVIAASRPYRPEEHITIRAAILEQLDEFLGGRLLKVIDPCWKVPSQCYYVYTTHPDRKQFAISFYNPGAPADIDEYKLHQSTYGIETEYKPGAPRQAGGQTGARGRSYELNRIVGGMITSSTEDEIAKRLFEIDNTQHAGSEYFRDPQYPRNRPRAGETPEAAAWRSCQLFTKSHITSLKRKTRKPVDTTIVNKKADSKEPMPTHDAMIKIRSAKVGKTKAGAETVLMELQVMSGEHAGRHLWHRLYGIGSHATAIKISDSIKSKIAKATKLEIPTIADIIKAADIPMLARIKYKPGTNGFAAQNEVGDIHLN</sequence>